<feature type="domain" description="NAD-dependent epimerase/dehydratase" evidence="2">
    <location>
        <begin position="33"/>
        <end position="244"/>
    </location>
</feature>
<feature type="chain" id="PRO_5007511831" evidence="1">
    <location>
        <begin position="28"/>
        <end position="364"/>
    </location>
</feature>
<accession>A0A143PR45</accession>
<proteinExistence type="predicted"/>
<organism evidence="3 4">
    <name type="scientific">Luteitalea pratensis</name>
    <dbReference type="NCBI Taxonomy" id="1855912"/>
    <lineage>
        <taxon>Bacteria</taxon>
        <taxon>Pseudomonadati</taxon>
        <taxon>Acidobacteriota</taxon>
        <taxon>Vicinamibacteria</taxon>
        <taxon>Vicinamibacterales</taxon>
        <taxon>Vicinamibacteraceae</taxon>
        <taxon>Luteitalea</taxon>
    </lineage>
</organism>
<dbReference type="PROSITE" id="PS51318">
    <property type="entry name" value="TAT"/>
    <property type="match status" value="1"/>
</dbReference>
<evidence type="ECO:0000313" key="4">
    <source>
        <dbReference type="Proteomes" id="UP000076079"/>
    </source>
</evidence>
<sequence precursor="true">MTMTRRDFLGTTLAVTASTALVPPARAATPLKVLVIGGTGFLGPHTVRRLQERGHTVTLFNRGRTNPGLFPDLEKLRGDRKTDLKALEGRTWDAVLDPSAYIPADVTRSATLLAPNVSHYLIISSISVYKALDTPGMDERAPLATLKDPTVDQVTGETYGGLKALCEQAAEKAMPGKTTVIRPGLIVGPGDNTDRFTYWPVRVSRGGEVLAPNSPNDFVQCIDVRDLANFIVTTLENKTMGIYNADAPQASLTIGRLVDTCKQVSKSNAQFVWVPTAFLEAQKVRPWSDMPVWLPLTGEEAGGGQISVKAAMAKGLTHRPLAETVRDTLAYVETWPAERKAKLKAGLSAEREKEVIAAWKANKA</sequence>
<dbReference type="Pfam" id="PF01370">
    <property type="entry name" value="Epimerase"/>
    <property type="match status" value="1"/>
</dbReference>
<dbReference type="PANTHER" id="PTHR48079:SF6">
    <property type="entry name" value="NAD(P)-BINDING DOMAIN-CONTAINING PROTEIN-RELATED"/>
    <property type="match status" value="1"/>
</dbReference>
<feature type="signal peptide" evidence="1">
    <location>
        <begin position="1"/>
        <end position="27"/>
    </location>
</feature>
<protein>
    <submittedName>
        <fullName evidence="3">Thioester reductase domain protein</fullName>
    </submittedName>
</protein>
<dbReference type="EMBL" id="CP015136">
    <property type="protein sequence ID" value="AMY11082.1"/>
    <property type="molecule type" value="Genomic_DNA"/>
</dbReference>
<dbReference type="InterPro" id="IPR006311">
    <property type="entry name" value="TAT_signal"/>
</dbReference>
<dbReference type="Proteomes" id="UP000076079">
    <property type="component" value="Chromosome"/>
</dbReference>
<name>A0A143PR45_LUTPR</name>
<evidence type="ECO:0000256" key="1">
    <source>
        <dbReference type="SAM" id="SignalP"/>
    </source>
</evidence>
<dbReference type="InterPro" id="IPR051783">
    <property type="entry name" value="NAD(P)-dependent_oxidoreduct"/>
</dbReference>
<dbReference type="AlphaFoldDB" id="A0A143PR45"/>
<dbReference type="PANTHER" id="PTHR48079">
    <property type="entry name" value="PROTEIN YEEZ"/>
    <property type="match status" value="1"/>
</dbReference>
<dbReference type="KEGG" id="abac:LuPra_04327"/>
<dbReference type="RefSeq" id="WP_110172665.1">
    <property type="nucleotide sequence ID" value="NZ_CP015136.1"/>
</dbReference>
<reference evidence="4" key="2">
    <citation type="submission" date="2016-04" db="EMBL/GenBank/DDBJ databases">
        <title>First Complete Genome Sequence of a Subdivision 6 Acidobacterium.</title>
        <authorList>
            <person name="Huang S."/>
            <person name="Vieira S."/>
            <person name="Bunk B."/>
            <person name="Riedel T."/>
            <person name="Sproeer C."/>
            <person name="Overmann J."/>
        </authorList>
    </citation>
    <scope>NUCLEOTIDE SEQUENCE [LARGE SCALE GENOMIC DNA]</scope>
    <source>
        <strain evidence="4">DSM 100886 HEG_-6_39</strain>
    </source>
</reference>
<dbReference type="Gene3D" id="3.40.50.720">
    <property type="entry name" value="NAD(P)-binding Rossmann-like Domain"/>
    <property type="match status" value="1"/>
</dbReference>
<keyword evidence="1" id="KW-0732">Signal</keyword>
<evidence type="ECO:0000313" key="3">
    <source>
        <dbReference type="EMBL" id="AMY11082.1"/>
    </source>
</evidence>
<dbReference type="InterPro" id="IPR001509">
    <property type="entry name" value="Epimerase_deHydtase"/>
</dbReference>
<dbReference type="InterPro" id="IPR036291">
    <property type="entry name" value="NAD(P)-bd_dom_sf"/>
</dbReference>
<gene>
    <name evidence="3" type="ORF">LuPra_04327</name>
</gene>
<evidence type="ECO:0000259" key="2">
    <source>
        <dbReference type="Pfam" id="PF01370"/>
    </source>
</evidence>
<reference evidence="3 4" key="1">
    <citation type="journal article" date="2016" name="Genome Announc.">
        <title>First Complete Genome Sequence of a Subdivision 6 Acidobacterium Strain.</title>
        <authorList>
            <person name="Huang S."/>
            <person name="Vieira S."/>
            <person name="Bunk B."/>
            <person name="Riedel T."/>
            <person name="Sproer C."/>
            <person name="Overmann J."/>
        </authorList>
    </citation>
    <scope>NUCLEOTIDE SEQUENCE [LARGE SCALE GENOMIC DNA]</scope>
    <source>
        <strain evidence="4">DSM 100886 HEG_-6_39</strain>
    </source>
</reference>
<dbReference type="STRING" id="1855912.LuPra_04327"/>
<dbReference type="GO" id="GO:0005737">
    <property type="term" value="C:cytoplasm"/>
    <property type="evidence" value="ECO:0007669"/>
    <property type="project" value="TreeGrafter"/>
</dbReference>
<keyword evidence="4" id="KW-1185">Reference proteome</keyword>
<dbReference type="OrthoDB" id="9809586at2"/>
<dbReference type="SUPFAM" id="SSF51735">
    <property type="entry name" value="NAD(P)-binding Rossmann-fold domains"/>
    <property type="match status" value="1"/>
</dbReference>
<dbReference type="GO" id="GO:0004029">
    <property type="term" value="F:aldehyde dehydrogenase (NAD+) activity"/>
    <property type="evidence" value="ECO:0007669"/>
    <property type="project" value="TreeGrafter"/>
</dbReference>